<proteinExistence type="predicted"/>
<feature type="compositionally biased region" description="Low complexity" evidence="5">
    <location>
        <begin position="86"/>
        <end position="98"/>
    </location>
</feature>
<keyword evidence="3" id="KW-0862">Zinc</keyword>
<feature type="region of interest" description="Disordered" evidence="5">
    <location>
        <begin position="361"/>
        <end position="414"/>
    </location>
</feature>
<dbReference type="GO" id="GO:0043328">
    <property type="term" value="P:protein transport to vacuole involved in ubiquitin-dependent protein catabolic process via the multivesicular body sorting pathway"/>
    <property type="evidence" value="ECO:0007669"/>
    <property type="project" value="TreeGrafter"/>
</dbReference>
<comment type="caution">
    <text evidence="7">The sequence shown here is derived from an EMBL/GenBank/DDBJ whole genome shotgun (WGS) entry which is preliminary data.</text>
</comment>
<name>A0A081AAC1_PHYNI</name>
<evidence type="ECO:0000259" key="6">
    <source>
        <dbReference type="PROSITE" id="PS50178"/>
    </source>
</evidence>
<dbReference type="InterPro" id="IPR013083">
    <property type="entry name" value="Znf_RING/FYVE/PHD"/>
</dbReference>
<dbReference type="GO" id="GO:0033565">
    <property type="term" value="C:ESCRT-0 complex"/>
    <property type="evidence" value="ECO:0007669"/>
    <property type="project" value="TreeGrafter"/>
</dbReference>
<dbReference type="InterPro" id="IPR000306">
    <property type="entry name" value="Znf_FYVE"/>
</dbReference>
<dbReference type="EMBL" id="ANJA01001617">
    <property type="protein sequence ID" value="ETO75832.1"/>
    <property type="molecule type" value="Genomic_DNA"/>
</dbReference>
<dbReference type="SUPFAM" id="SSF48403">
    <property type="entry name" value="Ankyrin repeat"/>
    <property type="match status" value="1"/>
</dbReference>
<dbReference type="PROSITE" id="PS50178">
    <property type="entry name" value="ZF_FYVE"/>
    <property type="match status" value="1"/>
</dbReference>
<dbReference type="AlphaFoldDB" id="A0A081AAC1"/>
<dbReference type="PANTHER" id="PTHR47794:SF1">
    <property type="entry name" value="VACUOLAR PROTEIN SORTING-ASSOCIATED PROTEIN 27"/>
    <property type="match status" value="1"/>
</dbReference>
<dbReference type="InterPro" id="IPR036770">
    <property type="entry name" value="Ankyrin_rpt-contain_sf"/>
</dbReference>
<feature type="region of interest" description="Disordered" evidence="5">
    <location>
        <begin position="694"/>
        <end position="721"/>
    </location>
</feature>
<feature type="compositionally biased region" description="Polar residues" evidence="5">
    <location>
        <begin position="368"/>
        <end position="377"/>
    </location>
</feature>
<dbReference type="GO" id="GO:0006623">
    <property type="term" value="P:protein targeting to vacuole"/>
    <property type="evidence" value="ECO:0007669"/>
    <property type="project" value="TreeGrafter"/>
</dbReference>
<feature type="compositionally biased region" description="Polar residues" evidence="5">
    <location>
        <begin position="549"/>
        <end position="577"/>
    </location>
</feature>
<feature type="domain" description="FYVE-type" evidence="6">
    <location>
        <begin position="427"/>
        <end position="485"/>
    </location>
</feature>
<dbReference type="InterPro" id="IPR011011">
    <property type="entry name" value="Znf_FYVE_PHD"/>
</dbReference>
<dbReference type="CDD" id="cd00065">
    <property type="entry name" value="FYVE_like_SF"/>
    <property type="match status" value="1"/>
</dbReference>
<keyword evidence="1" id="KW-0479">Metal-binding</keyword>
<dbReference type="InterPro" id="IPR017455">
    <property type="entry name" value="Znf_FYVE-rel"/>
</dbReference>
<dbReference type="Gene3D" id="1.25.40.20">
    <property type="entry name" value="Ankyrin repeat-containing domain"/>
    <property type="match status" value="1"/>
</dbReference>
<evidence type="ECO:0000313" key="8">
    <source>
        <dbReference type="Proteomes" id="UP000028582"/>
    </source>
</evidence>
<dbReference type="Proteomes" id="UP000028582">
    <property type="component" value="Unassembled WGS sequence"/>
</dbReference>
<evidence type="ECO:0000256" key="2">
    <source>
        <dbReference type="ARBA" id="ARBA00022771"/>
    </source>
</evidence>
<evidence type="ECO:0000256" key="1">
    <source>
        <dbReference type="ARBA" id="ARBA00022723"/>
    </source>
</evidence>
<reference evidence="7 8" key="1">
    <citation type="submission" date="2013-11" db="EMBL/GenBank/DDBJ databases">
        <title>The Genome Sequence of Phytophthora parasitica P1976.</title>
        <authorList>
            <consortium name="The Broad Institute Genomics Platform"/>
            <person name="Russ C."/>
            <person name="Tyler B."/>
            <person name="Panabieres F."/>
            <person name="Shan W."/>
            <person name="Tripathy S."/>
            <person name="Grunwald N."/>
            <person name="Machado M."/>
            <person name="Johnson C.S."/>
            <person name="Walker B."/>
            <person name="Young S."/>
            <person name="Zeng Q."/>
            <person name="Gargeya S."/>
            <person name="Fitzgerald M."/>
            <person name="Haas B."/>
            <person name="Abouelleil A."/>
            <person name="Allen A.W."/>
            <person name="Alvarado L."/>
            <person name="Arachchi H.M."/>
            <person name="Berlin A.M."/>
            <person name="Chapman S.B."/>
            <person name="Gainer-Dewar J."/>
            <person name="Goldberg J."/>
            <person name="Griggs A."/>
            <person name="Gujja S."/>
            <person name="Hansen M."/>
            <person name="Howarth C."/>
            <person name="Imamovic A."/>
            <person name="Ireland A."/>
            <person name="Larimer J."/>
            <person name="McCowan C."/>
            <person name="Murphy C."/>
            <person name="Pearson M."/>
            <person name="Poon T.W."/>
            <person name="Priest M."/>
            <person name="Roberts A."/>
            <person name="Saif S."/>
            <person name="Shea T."/>
            <person name="Sisk P."/>
            <person name="Sykes S."/>
            <person name="Wortman J."/>
            <person name="Nusbaum C."/>
            <person name="Birren B."/>
        </authorList>
    </citation>
    <scope>NUCLEOTIDE SEQUENCE [LARGE SCALE GENOMIC DNA]</scope>
    <source>
        <strain evidence="7 8">P1976</strain>
    </source>
</reference>
<dbReference type="FunFam" id="1.25.40.20:FF:000745">
    <property type="entry name" value="Uncharacterized protein"/>
    <property type="match status" value="1"/>
</dbReference>
<organism evidence="7 8">
    <name type="scientific">Phytophthora nicotianae P1976</name>
    <dbReference type="NCBI Taxonomy" id="1317066"/>
    <lineage>
        <taxon>Eukaryota</taxon>
        <taxon>Sar</taxon>
        <taxon>Stramenopiles</taxon>
        <taxon>Oomycota</taxon>
        <taxon>Peronosporomycetes</taxon>
        <taxon>Peronosporales</taxon>
        <taxon>Peronosporaceae</taxon>
        <taxon>Phytophthora</taxon>
    </lineage>
</organism>
<feature type="compositionally biased region" description="Polar residues" evidence="5">
    <location>
        <begin position="526"/>
        <end position="542"/>
    </location>
</feature>
<dbReference type="GO" id="GO:0032266">
    <property type="term" value="F:phosphatidylinositol-3-phosphate binding"/>
    <property type="evidence" value="ECO:0007669"/>
    <property type="project" value="TreeGrafter"/>
</dbReference>
<accession>A0A081AAC1</accession>
<evidence type="ECO:0000313" key="7">
    <source>
        <dbReference type="EMBL" id="ETO75832.1"/>
    </source>
</evidence>
<feature type="compositionally biased region" description="Low complexity" evidence="5">
    <location>
        <begin position="508"/>
        <end position="518"/>
    </location>
</feature>
<dbReference type="OrthoDB" id="45220at2759"/>
<feature type="region of interest" description="Disordered" evidence="5">
    <location>
        <begin position="70"/>
        <end position="134"/>
    </location>
</feature>
<evidence type="ECO:0000256" key="3">
    <source>
        <dbReference type="ARBA" id="ARBA00022833"/>
    </source>
</evidence>
<protein>
    <recommendedName>
        <fullName evidence="6">FYVE-type domain-containing protein</fullName>
    </recommendedName>
</protein>
<feature type="region of interest" description="Disordered" evidence="5">
    <location>
        <begin position="508"/>
        <end position="626"/>
    </location>
</feature>
<evidence type="ECO:0000256" key="5">
    <source>
        <dbReference type="SAM" id="MobiDB-lite"/>
    </source>
</evidence>
<dbReference type="PANTHER" id="PTHR47794">
    <property type="entry name" value="VACUOLAR PROTEIN SORTING-ASSOCIATED PROTEIN 27"/>
    <property type="match status" value="1"/>
</dbReference>
<gene>
    <name evidence="7" type="ORF">F444_08650</name>
</gene>
<dbReference type="GO" id="GO:0043130">
    <property type="term" value="F:ubiquitin binding"/>
    <property type="evidence" value="ECO:0007669"/>
    <property type="project" value="TreeGrafter"/>
</dbReference>
<dbReference type="Pfam" id="PF01363">
    <property type="entry name" value="FYVE"/>
    <property type="match status" value="1"/>
</dbReference>
<dbReference type="SUPFAM" id="SSF57903">
    <property type="entry name" value="FYVE/PHD zinc finger"/>
    <property type="match status" value="1"/>
</dbReference>
<dbReference type="Gene3D" id="3.30.40.10">
    <property type="entry name" value="Zinc/RING finger domain, C3HC4 (zinc finger)"/>
    <property type="match status" value="1"/>
</dbReference>
<keyword evidence="2 4" id="KW-0863">Zinc-finger</keyword>
<sequence length="734" mass="78998">MNCCIASTCQNHKNISSWSGCGQQVTHELQSPARTRAQRERTQLEPCSAATTSASLFPAAEAMAMAEEPAAAPAVQASPKLKKAPTAVTDTSSTASSSDNEKSVKPSAELLQKEPQEQPSRSVRADSLGVDRSSRPHFKEGIRLAEMGKWSTLIDRVASEPQLARHKDHHGMLPLHWACTEDDTPPKAVRALLAAFPEAVITKNNAQYLPIHIAVKARAPLETLKLLVEARPSSLMEETPAGKTVIQLAKEMQLPQGAMEMLQRAEQDYLDLSEDDDEAFDYEDVKREIEVQSQLLRESMLHPPSMNGPNASLPPSNPIGAAFDLGASQNPFENSQNMVTTLSFVDGTLVQSQCNLSKSVSLPRKTEGPTQVVTDTLSPPPTSLATQARGAPALGPGRSKSAREISQAPAPAAFDDSSFGRPIYEPDHNAGVCGVCYKKFSMFRKKYQCKGCFTYLCKKHVAGKIMLPNYSKKRSVCGDCYRIYRNGPMSANTASGVTGAGACAARASGSHISGSGPPSDKKGPNLRTTTSLPAPSTVSAPSTVAEATDTISSNSSMLYNNTRPSNPLGSRLNSARTTRAESTHSMVGRPSNVPGPQMNLRYSTNTAGARPNRVPSGGRTHGSNTAISDTTVSLTDSDHQAADVSALQHRIATLEECNKILMNRVADQEKQYNEAMLLLTTTMTRVAEMEIRLPTEQRKSYRGTGGSTTASERASEVDNSDKFSFATPLVEKYD</sequence>
<evidence type="ECO:0000256" key="4">
    <source>
        <dbReference type="PROSITE-ProRule" id="PRU00091"/>
    </source>
</evidence>
<dbReference type="GO" id="GO:0008270">
    <property type="term" value="F:zinc ion binding"/>
    <property type="evidence" value="ECO:0007669"/>
    <property type="project" value="UniProtKB-KW"/>
</dbReference>